<reference evidence="22 23" key="1">
    <citation type="journal article" date="2021" name="DNA Res.">
        <title>Genome analysis of Candida subhashii reveals its hybrid nature and dual mitochondrial genome conformations.</title>
        <authorList>
            <person name="Mixao V."/>
            <person name="Hegedusova E."/>
            <person name="Saus E."/>
            <person name="Pryszcz L.P."/>
            <person name="Cillingova A."/>
            <person name="Nosek J."/>
            <person name="Gabaldon T."/>
        </authorList>
    </citation>
    <scope>NUCLEOTIDE SEQUENCE [LARGE SCALE GENOMIC DNA]</scope>
    <source>
        <strain evidence="22 23">CBS 10753</strain>
    </source>
</reference>
<evidence type="ECO:0000256" key="16">
    <source>
        <dbReference type="PROSITE-ProRule" id="PRU00091"/>
    </source>
</evidence>
<dbReference type="FunFam" id="3.30.800.10:FF:000005">
    <property type="entry name" value="1-phosphatidylinositol-3-phosphate 5-kinase (Fab1)"/>
    <property type="match status" value="1"/>
</dbReference>
<dbReference type="OrthoDB" id="158357at2759"/>
<dbReference type="EMBL" id="JAGSYN010000049">
    <property type="protein sequence ID" value="KAG7665522.1"/>
    <property type="molecule type" value="Genomic_DNA"/>
</dbReference>
<feature type="domain" description="FYVE-type" evidence="20">
    <location>
        <begin position="495"/>
        <end position="569"/>
    </location>
</feature>
<feature type="compositionally biased region" description="Basic residues" evidence="19">
    <location>
        <begin position="466"/>
        <end position="475"/>
    </location>
</feature>
<evidence type="ECO:0000259" key="20">
    <source>
        <dbReference type="PROSITE" id="PS50178"/>
    </source>
</evidence>
<dbReference type="SMART" id="SM00064">
    <property type="entry name" value="FYVE"/>
    <property type="match status" value="1"/>
</dbReference>
<evidence type="ECO:0000256" key="9">
    <source>
        <dbReference type="ARBA" id="ARBA00022753"/>
    </source>
</evidence>
<keyword evidence="9" id="KW-0967">Endosome</keyword>
<dbReference type="GO" id="GO:0008270">
    <property type="term" value="F:zinc ion binding"/>
    <property type="evidence" value="ECO:0007669"/>
    <property type="project" value="UniProtKB-KW"/>
</dbReference>
<feature type="compositionally biased region" description="Acidic residues" evidence="19">
    <location>
        <begin position="24"/>
        <end position="34"/>
    </location>
</feature>
<comment type="subcellular location">
    <subcellularLocation>
        <location evidence="3">Cytoplasm</location>
    </subcellularLocation>
    <subcellularLocation>
        <location evidence="2">Endosome</location>
    </subcellularLocation>
</comment>
<evidence type="ECO:0000256" key="4">
    <source>
        <dbReference type="ARBA" id="ARBA00012009"/>
    </source>
</evidence>
<keyword evidence="11 17" id="KW-0418">Kinase</keyword>
<evidence type="ECO:0000256" key="7">
    <source>
        <dbReference type="ARBA" id="ARBA00022723"/>
    </source>
</evidence>
<dbReference type="FunFam" id="3.30.810.10:FF:000001">
    <property type="entry name" value="1-phosphatidylinositol 3-phosphate 5-kinase FAB1"/>
    <property type="match status" value="1"/>
</dbReference>
<feature type="compositionally biased region" description="Polar residues" evidence="19">
    <location>
        <begin position="1"/>
        <end position="22"/>
    </location>
</feature>
<keyword evidence="13" id="KW-0862">Zinc</keyword>
<feature type="compositionally biased region" description="Low complexity" evidence="19">
    <location>
        <begin position="733"/>
        <end position="751"/>
    </location>
</feature>
<feature type="region of interest" description="Disordered" evidence="19">
    <location>
        <begin position="733"/>
        <end position="755"/>
    </location>
</feature>
<evidence type="ECO:0000256" key="18">
    <source>
        <dbReference type="SAM" id="Coils"/>
    </source>
</evidence>
<dbReference type="InterPro" id="IPR002498">
    <property type="entry name" value="PInositol-4-P-4/5-kinase_core"/>
</dbReference>
<evidence type="ECO:0000313" key="23">
    <source>
        <dbReference type="Proteomes" id="UP000694255"/>
    </source>
</evidence>
<evidence type="ECO:0000256" key="13">
    <source>
        <dbReference type="ARBA" id="ARBA00022833"/>
    </source>
</evidence>
<dbReference type="FunFam" id="3.50.7.10:FF:000007">
    <property type="entry name" value="1-phosphatidylinositol 3-phosphate 5-kinase isoform X1"/>
    <property type="match status" value="1"/>
</dbReference>
<feature type="compositionally biased region" description="Basic and acidic residues" evidence="19">
    <location>
        <begin position="291"/>
        <end position="310"/>
    </location>
</feature>
<feature type="compositionally biased region" description="Polar residues" evidence="19">
    <location>
        <begin position="1967"/>
        <end position="1981"/>
    </location>
</feature>
<evidence type="ECO:0000256" key="17">
    <source>
        <dbReference type="PROSITE-ProRule" id="PRU00781"/>
    </source>
</evidence>
<keyword evidence="10 16" id="KW-0863">Zinc-finger</keyword>
<feature type="compositionally biased region" description="Basic and acidic residues" evidence="19">
    <location>
        <begin position="175"/>
        <end position="185"/>
    </location>
</feature>
<feature type="compositionally biased region" description="Low complexity" evidence="19">
    <location>
        <begin position="35"/>
        <end position="44"/>
    </location>
</feature>
<feature type="compositionally biased region" description="Polar residues" evidence="19">
    <location>
        <begin position="200"/>
        <end position="214"/>
    </location>
</feature>
<feature type="region of interest" description="Disordered" evidence="19">
    <location>
        <begin position="461"/>
        <end position="484"/>
    </location>
</feature>
<feature type="region of interest" description="Disordered" evidence="19">
    <location>
        <begin position="1"/>
        <end position="60"/>
    </location>
</feature>
<evidence type="ECO:0000256" key="1">
    <source>
        <dbReference type="ARBA" id="ARBA00000768"/>
    </source>
</evidence>
<evidence type="ECO:0000256" key="10">
    <source>
        <dbReference type="ARBA" id="ARBA00022771"/>
    </source>
</evidence>
<evidence type="ECO:0000256" key="12">
    <source>
        <dbReference type="ARBA" id="ARBA00022786"/>
    </source>
</evidence>
<evidence type="ECO:0000256" key="6">
    <source>
        <dbReference type="ARBA" id="ARBA00022679"/>
    </source>
</evidence>
<feature type="compositionally biased region" description="Acidic residues" evidence="19">
    <location>
        <begin position="839"/>
        <end position="863"/>
    </location>
</feature>
<evidence type="ECO:0000256" key="2">
    <source>
        <dbReference type="ARBA" id="ARBA00004177"/>
    </source>
</evidence>
<feature type="compositionally biased region" description="Low complexity" evidence="19">
    <location>
        <begin position="647"/>
        <end position="674"/>
    </location>
</feature>
<proteinExistence type="predicted"/>
<dbReference type="InterPro" id="IPR044769">
    <property type="entry name" value="PIKfyve_PIPKc"/>
</dbReference>
<dbReference type="GO" id="GO:0010008">
    <property type="term" value="C:endosome membrane"/>
    <property type="evidence" value="ECO:0007669"/>
    <property type="project" value="TreeGrafter"/>
</dbReference>
<gene>
    <name evidence="22" type="ORF">J8A68_000924</name>
</gene>
<keyword evidence="18" id="KW-0175">Coiled coil</keyword>
<feature type="region of interest" description="Disordered" evidence="19">
    <location>
        <begin position="950"/>
        <end position="988"/>
    </location>
</feature>
<evidence type="ECO:0000256" key="5">
    <source>
        <dbReference type="ARBA" id="ARBA00022490"/>
    </source>
</evidence>
<keyword evidence="23" id="KW-1185">Reference proteome</keyword>
<keyword evidence="8 17" id="KW-0547">Nucleotide-binding</keyword>
<protein>
    <recommendedName>
        <fullName evidence="4">1-phosphatidylinositol-3-phosphate 5-kinase</fullName>
        <ecNumber evidence="4">2.7.1.150</ecNumber>
    </recommendedName>
    <alternativeName>
        <fullName evidence="15">Type III PIP kinase</fullName>
    </alternativeName>
</protein>
<name>A0A8J5USY8_9ASCO</name>
<dbReference type="Pfam" id="PF01363">
    <property type="entry name" value="FYVE"/>
    <property type="match status" value="1"/>
</dbReference>
<feature type="compositionally biased region" description="Basic and acidic residues" evidence="19">
    <location>
        <begin position="810"/>
        <end position="821"/>
    </location>
</feature>
<dbReference type="PROSITE" id="PS50178">
    <property type="entry name" value="ZF_FYVE"/>
    <property type="match status" value="1"/>
</dbReference>
<dbReference type="RefSeq" id="XP_049265754.1">
    <property type="nucleotide sequence ID" value="XM_049410651.1"/>
</dbReference>
<feature type="compositionally biased region" description="Low complexity" evidence="19">
    <location>
        <begin position="1950"/>
        <end position="1966"/>
    </location>
</feature>
<dbReference type="Pfam" id="PF01504">
    <property type="entry name" value="PIP5K"/>
    <property type="match status" value="1"/>
</dbReference>
<dbReference type="PROSITE" id="PS51455">
    <property type="entry name" value="PIPK"/>
    <property type="match status" value="1"/>
</dbReference>
<evidence type="ECO:0000256" key="14">
    <source>
        <dbReference type="ARBA" id="ARBA00022840"/>
    </source>
</evidence>
<comment type="catalytic activity">
    <reaction evidence="1">
        <text>a 1,2-diacyl-sn-glycero-3-phospho-(1D-myo-inositol-3-phosphate) + ATP = a 1,2-diacyl-sn-glycero-3-phospho-(1D-myo-inositol-3,5-bisphosphate) + ADP + H(+)</text>
        <dbReference type="Rhea" id="RHEA:13609"/>
        <dbReference type="ChEBI" id="CHEBI:15378"/>
        <dbReference type="ChEBI" id="CHEBI:30616"/>
        <dbReference type="ChEBI" id="CHEBI:57923"/>
        <dbReference type="ChEBI" id="CHEBI:58088"/>
        <dbReference type="ChEBI" id="CHEBI:456216"/>
        <dbReference type="EC" id="2.7.1.150"/>
    </reaction>
</comment>
<dbReference type="GeneID" id="73467725"/>
<dbReference type="GO" id="GO:0005524">
    <property type="term" value="F:ATP binding"/>
    <property type="evidence" value="ECO:0007669"/>
    <property type="project" value="UniProtKB-UniRule"/>
</dbReference>
<evidence type="ECO:0000256" key="11">
    <source>
        <dbReference type="ARBA" id="ARBA00022777"/>
    </source>
</evidence>
<dbReference type="SMART" id="SM00330">
    <property type="entry name" value="PIPKc"/>
    <property type="match status" value="1"/>
</dbReference>
<dbReference type="GO" id="GO:0046854">
    <property type="term" value="P:phosphatidylinositol phosphate biosynthetic process"/>
    <property type="evidence" value="ECO:0007669"/>
    <property type="project" value="TreeGrafter"/>
</dbReference>
<keyword evidence="14 17" id="KW-0067">ATP-binding</keyword>
<dbReference type="PANTHER" id="PTHR45748:SF7">
    <property type="entry name" value="1-PHOSPHATIDYLINOSITOL 3-PHOSPHATE 5-KINASE-RELATED"/>
    <property type="match status" value="1"/>
</dbReference>
<feature type="region of interest" description="Disordered" evidence="19">
    <location>
        <begin position="646"/>
        <end position="677"/>
    </location>
</feature>
<feature type="compositionally biased region" description="Low complexity" evidence="19">
    <location>
        <begin position="1859"/>
        <end position="1871"/>
    </location>
</feature>
<evidence type="ECO:0000256" key="8">
    <source>
        <dbReference type="ARBA" id="ARBA00022741"/>
    </source>
</evidence>
<keyword evidence="7" id="KW-0479">Metal-binding</keyword>
<dbReference type="InterPro" id="IPR017455">
    <property type="entry name" value="Znf_FYVE-rel"/>
</dbReference>
<dbReference type="PANTHER" id="PTHR45748">
    <property type="entry name" value="1-PHOSPHATIDYLINOSITOL 3-PHOSPHATE 5-KINASE-RELATED"/>
    <property type="match status" value="1"/>
</dbReference>
<evidence type="ECO:0000313" key="22">
    <source>
        <dbReference type="EMBL" id="KAG7665522.1"/>
    </source>
</evidence>
<accession>A0A8J5USY8</accession>
<dbReference type="EC" id="2.7.1.150" evidence="4"/>
<sequence>MATTTSDPIQQQEQQRYPSYTNNSDEESDTDTQDQEQQQSNSDDFVSFPTIPDPELNNSKSISGLLSETLRKVTANASHLVSNYSQNYVTSPKSVYTEAHPENYKLKDSPKQDTVEEEDEHTTTQIVRVPGDIGSAIPITNVTSATVSATTNTAGTTNSSVVGLGIASGPTVLGKESRSKMHSPEMRMPSPVESKDLSKIASSPTVSSRFGSSTPPVPLHSSEERDKLPPHMNIRQTKAEDTPRVTSDNKTLRISTMHFPRIQSVNNSATSSVHNIHAVAAAGANEVESIDGDRRVNVDTDSKKPSKKAEATNNRTLQSRISSIFNNLPNDIELSDDSASDAESTMSVNISHRNHFTLENPSSTNISMRGNYLPYDISSMYSESIAKSSPIKAERRIASSILSDSGQSPTVSSFHALQSKDQVNAIKKRPTSNLSAVLLDNAKTIITNNIGVVASSASSIYSGRTREKKPKRKPKKTSENPLKSGGIPKKYWMNDAFVSDCLNCLRPFTAFRRKHHCRFCGQIFCADCTLFISYNQHKDERNNSNPRGAHKRPYNDKLRVCKPCYSDVIIYLSDDSSCSEDEHAIVDEEAIEDVVDTTKGKHGEELIVPNHPLSRIRSLSTTSYRDSVMNEPGTILANKAGALKNEGSNATLSSNSNSPSRGNNGNVNHNNNINSQFTYPDESIKVHPKQAPRMAIPTTRTGESVEIPLMRSNLSGSNLKTSSSGYGSSLKVSTLTPTTPHHYHTPQSSTSNDVNKNWRMNYSHLSPISHHRPELVTSRSLDNISGATNTFVARKVSLKKFRVQSGSGTDLRRHMSRKEGSVEPGDMPHPGHFEGIYSDADDDDYDDDEYEDEDEGYDDDEDGIDAHGGGISDNEEDEHAMSLYASLNLPYPTTPKPPVHTNTSVTVPTLGEFPSMISGNFRTSSNFGRMFPSNSVAFVEEYPRKESLRSKERAHASLQRIRSRRQSKGVRNVSKNNRFPSFEKHNGSFLMTVPSSPASPGHNNNHKNGIHSNSNTLTKTITNDHSASEFVSTSSVNLISDVSASAIDDTTSTAIPSQDFLSSEEHLSQDHTWNEHERNHEVRNKVYADLLETVLRQSLEDCDIKEHQDRWVKALQKSLECINFIRITDTLDVKQYIKIKKILGGKIEETSVIDGLFMTKNIDSKRMSFEIDSPRIALLMFPVEYLKQKEQFISLRIIHAQQSVYISNLVSRLISLEPDIIVVGDSVCGLAEQLLEESGITVMSNVKPQVIERISRYCKADIFQSVNDLFFKKGKLGTCERFEIKRYKFDNIIKTFAFFTGSELANGFTICLRGGDEELLNSIKYAAETLISGYLNSRFEKSYFDNLLVSFDKELTNSKVVEINRKLQEINNPEDDDDKEEESKSCELSLDSTEVVNYVKLFNERKLSLSPISMFTLPTPLVNVIDSYYNFHGYFKRNKVIQNLESVEGIDDSWLDELRVNLDISALPNKQDDLLRILQFASDIHLKGLINEYNSRARIWSNCMRYNSYQLYPIFHRNIHVLHSTVSIKHATPCTGPSIVVIDYYTDNDKCLGLFLDQTFQESTKKCTDCEEPIIDHYKSYVHGNAKIDLILEKFDIATNSNYQGKNQRVMWSYCKVCNYATPIIVMNDETYYLSIGKFFEIWFYGENIHGGCEHDFTTNYVRCFAFNDLVIRMEYSMIDNYEIMVPKKQLEFIPDIDVKLKLDAYNNIQSKTIHFFESISKRLNRVKLDTFEKAEDGMKRIKELKDNLEQQKSQLVEKLQNIYNSTVPTNYVGLNVILRDLQKLGVIWDNEFNEFEKKFLPSENEITRITQFHLRNFLMDKYKEDDEAINNNEENKEVEMVDMSSHRKSNVQEESNKSESSSKSVAENSETAPLLELPKTIPLDRRFSDSNIETKMFSNNTLYHQGSNISERISKWQQTVEENTKREQQPQPTALINVSSSTVPVLGRRVSSTSSRTSENSVHSNPNPATTTSQPVGTTNTVIPSQNKVIHLANYFDKIYYDQISLEFSKQRQRELKKKPKVKAQPIFESKPIVEIYNKIEDVVGAGLDEDKNKLNRHQVIDSKRSSDEEPREMNIPTTQPPAQQAIEISQPEKQSLLKSLTNFWADRSATLWDPLAYALEDHEHTFADSDVIVREDEPSSLVSFCLSSNDYKSKIQTALELNDDIVGSGGDGGDGEKFNEQLDSSQRKKMNQFYKIEKKFKKNINDFNRLNILENVLTKNKSNHLKYQFIDGNTNLSCKIFYSEQFEALRRTCGNNDNFIQSLSRCIKWQSSGGKSGSNFLKTLDNRYIVKELSKSELESFVSIAPFYFKYISQAIYNSLTTAIAKIFGFYQVQIKNTTTGKLFKMDFLIMENLFYNHKTTRIFDLKGSMRNRHVQQTGKENEVLLDENMIEYIYESPVFVKEQSKKLLRGCLFNDTSFLSAMDVMDYSLVIGIDDSSKKLYIGIIDWLRTFTWDKKVENWVKGNNLIGGNKRGKDPTIVTPKQYRARFREAMERYILEVPDIWYEGPK</sequence>
<feature type="domain" description="PIPK" evidence="21">
    <location>
        <begin position="2176"/>
        <end position="2499"/>
    </location>
</feature>
<feature type="coiled-coil region" evidence="18">
    <location>
        <begin position="1732"/>
        <end position="1766"/>
    </location>
</feature>
<keyword evidence="5" id="KW-0963">Cytoplasm</keyword>
<dbReference type="InterPro" id="IPR002423">
    <property type="entry name" value="Cpn60/GroEL/TCP-1"/>
</dbReference>
<feature type="compositionally biased region" description="Basic and acidic residues" evidence="19">
    <location>
        <begin position="2057"/>
        <end position="2074"/>
    </location>
</feature>
<evidence type="ECO:0000259" key="21">
    <source>
        <dbReference type="PROSITE" id="PS51455"/>
    </source>
</evidence>
<keyword evidence="6 17" id="KW-0808">Transferase</keyword>
<evidence type="ECO:0000256" key="3">
    <source>
        <dbReference type="ARBA" id="ARBA00004496"/>
    </source>
</evidence>
<feature type="region of interest" description="Disordered" evidence="19">
    <location>
        <begin position="290"/>
        <end position="314"/>
    </location>
</feature>
<evidence type="ECO:0000256" key="19">
    <source>
        <dbReference type="SAM" id="MobiDB-lite"/>
    </source>
</evidence>
<feature type="region of interest" description="Disordered" evidence="19">
    <location>
        <begin position="1829"/>
        <end position="1878"/>
    </location>
</feature>
<keyword evidence="12" id="KW-0833">Ubl conjugation pathway</keyword>
<dbReference type="GO" id="GO:0000285">
    <property type="term" value="F:1-phosphatidylinositol-3-phosphate 5-kinase activity"/>
    <property type="evidence" value="ECO:0007669"/>
    <property type="project" value="UniProtKB-EC"/>
</dbReference>
<feature type="region of interest" description="Disordered" evidence="19">
    <location>
        <begin position="1940"/>
        <end position="1981"/>
    </location>
</feature>
<organism evidence="22 23">
    <name type="scientific">[Candida] subhashii</name>
    <dbReference type="NCBI Taxonomy" id="561895"/>
    <lineage>
        <taxon>Eukaryota</taxon>
        <taxon>Fungi</taxon>
        <taxon>Dikarya</taxon>
        <taxon>Ascomycota</taxon>
        <taxon>Saccharomycotina</taxon>
        <taxon>Pichiomycetes</taxon>
        <taxon>Debaryomycetaceae</taxon>
        <taxon>Spathaspora</taxon>
    </lineage>
</organism>
<feature type="region of interest" description="Disordered" evidence="19">
    <location>
        <begin position="172"/>
        <end position="228"/>
    </location>
</feature>
<feature type="region of interest" description="Disordered" evidence="19">
    <location>
        <begin position="2057"/>
        <end position="2085"/>
    </location>
</feature>
<dbReference type="Proteomes" id="UP000694255">
    <property type="component" value="Unassembled WGS sequence"/>
</dbReference>
<evidence type="ECO:0000256" key="15">
    <source>
        <dbReference type="ARBA" id="ARBA00075294"/>
    </source>
</evidence>
<feature type="region of interest" description="Disordered" evidence="19">
    <location>
        <begin position="803"/>
        <end position="875"/>
    </location>
</feature>
<dbReference type="InterPro" id="IPR000306">
    <property type="entry name" value="Znf_FYVE"/>
</dbReference>
<dbReference type="GO" id="GO:0000329">
    <property type="term" value="C:fungal-type vacuole membrane"/>
    <property type="evidence" value="ECO:0007669"/>
    <property type="project" value="TreeGrafter"/>
</dbReference>
<dbReference type="Pfam" id="PF00118">
    <property type="entry name" value="Cpn60_TCP1"/>
    <property type="match status" value="1"/>
</dbReference>
<comment type="caution">
    <text evidence="22">The sequence shown here is derived from an EMBL/GenBank/DDBJ whole genome shotgun (WGS) entry which is preliminary data.</text>
</comment>
<dbReference type="FunFam" id="3.30.40.10:FF:000510">
    <property type="entry name" value="Phosphatidylinositol 3,5-kinase"/>
    <property type="match status" value="1"/>
</dbReference>
<dbReference type="CDD" id="cd17300">
    <property type="entry name" value="PIPKc_PIKfyve"/>
    <property type="match status" value="1"/>
</dbReference>